<name>A0AAF3EA09_9BILA</name>
<evidence type="ECO:0000313" key="9">
    <source>
        <dbReference type="Proteomes" id="UP000887575"/>
    </source>
</evidence>
<organism evidence="9 10">
    <name type="scientific">Mesorhabditis belari</name>
    <dbReference type="NCBI Taxonomy" id="2138241"/>
    <lineage>
        <taxon>Eukaryota</taxon>
        <taxon>Metazoa</taxon>
        <taxon>Ecdysozoa</taxon>
        <taxon>Nematoda</taxon>
        <taxon>Chromadorea</taxon>
        <taxon>Rhabditida</taxon>
        <taxon>Rhabditina</taxon>
        <taxon>Rhabditomorpha</taxon>
        <taxon>Rhabditoidea</taxon>
        <taxon>Rhabditidae</taxon>
        <taxon>Mesorhabditinae</taxon>
        <taxon>Mesorhabditis</taxon>
    </lineage>
</organism>
<keyword evidence="9" id="KW-1185">Reference proteome</keyword>
<comment type="similarity">
    <text evidence="6">Belongs to the protein kinase superfamily. PAN3 family.</text>
</comment>
<dbReference type="GO" id="GO:0000289">
    <property type="term" value="P:nuclear-transcribed mRNA poly(A) tail shortening"/>
    <property type="evidence" value="ECO:0007669"/>
    <property type="project" value="UniProtKB-UniRule"/>
</dbReference>
<keyword evidence="1 6" id="KW-0963">Cytoplasm</keyword>
<dbReference type="SUPFAM" id="SSF56112">
    <property type="entry name" value="Protein kinase-like (PK-like)"/>
    <property type="match status" value="1"/>
</dbReference>
<feature type="domain" description="Pan3 C-terminal knob" evidence="8">
    <location>
        <begin position="985"/>
        <end position="1121"/>
    </location>
</feature>
<feature type="binding site" evidence="6">
    <location>
        <position position="771"/>
    </location>
    <ligand>
        <name>ATP</name>
        <dbReference type="ChEBI" id="CHEBI:30616"/>
    </ligand>
</feature>
<dbReference type="InterPro" id="IPR019148">
    <property type="entry name" value="Nuclear_protein_DGCR14_ESS-2"/>
</dbReference>
<comment type="subunit">
    <text evidence="6">Homodimer. Forms a heterotrimer with a catalytic subunit PAN2 to form the poly(A)-nuclease (PAN) deadenylation complex. Interacts (via PAM-2 motif) with poly(A)-binding protein (via PABC domain), conferring substrate specificity of the enzyme complex.</text>
</comment>
<feature type="compositionally biased region" description="Polar residues" evidence="7">
    <location>
        <begin position="131"/>
        <end position="145"/>
    </location>
</feature>
<dbReference type="Pfam" id="PF18101">
    <property type="entry name" value="Pan3_CK"/>
    <property type="match status" value="1"/>
</dbReference>
<feature type="region of interest" description="Knob domain" evidence="6">
    <location>
        <begin position="1033"/>
        <end position="1128"/>
    </location>
</feature>
<protein>
    <recommendedName>
        <fullName evidence="6">PAN2-PAN3 deadenylation complex subunit PAN3</fullName>
    </recommendedName>
    <alternativeName>
        <fullName evidence="6">PAB1P-dependent poly(A)-specific ribonuclease</fullName>
    </alternativeName>
    <alternativeName>
        <fullName evidence="6">Poly(A)-nuclease deadenylation complex subunit 3</fullName>
        <shortName evidence="6">PAN deadenylation complex subunit 3</shortName>
    </alternativeName>
</protein>
<dbReference type="Proteomes" id="UP000887575">
    <property type="component" value="Unassembled WGS sequence"/>
</dbReference>
<feature type="compositionally biased region" description="Basic and acidic residues" evidence="7">
    <location>
        <begin position="406"/>
        <end position="416"/>
    </location>
</feature>
<feature type="region of interest" description="Disordered" evidence="7">
    <location>
        <begin position="451"/>
        <end position="499"/>
    </location>
</feature>
<evidence type="ECO:0000313" key="10">
    <source>
        <dbReference type="WBParaSite" id="MBELARI_LOCUS10756"/>
    </source>
</evidence>
<feature type="region of interest" description="Disordered" evidence="7">
    <location>
        <begin position="92"/>
        <end position="161"/>
    </location>
</feature>
<dbReference type="GO" id="GO:0000932">
    <property type="term" value="C:P-body"/>
    <property type="evidence" value="ECO:0007669"/>
    <property type="project" value="UniProtKB-SubCell"/>
</dbReference>
<dbReference type="Gene3D" id="1.10.287.3700">
    <property type="match status" value="1"/>
</dbReference>
<evidence type="ECO:0000259" key="8">
    <source>
        <dbReference type="Pfam" id="PF18101"/>
    </source>
</evidence>
<dbReference type="InterPro" id="IPR030844">
    <property type="entry name" value="PAN3"/>
</dbReference>
<feature type="binding site" evidence="6">
    <location>
        <begin position="892"/>
        <end position="893"/>
    </location>
    <ligand>
        <name>ATP</name>
        <dbReference type="ChEBI" id="CHEBI:30616"/>
    </ligand>
</feature>
<keyword evidence="2 6" id="KW-0507">mRNA processing</keyword>
<keyword evidence="4 6" id="KW-0067">ATP-binding</keyword>
<feature type="compositionally biased region" description="Low complexity" evidence="7">
    <location>
        <begin position="458"/>
        <end position="484"/>
    </location>
</feature>
<evidence type="ECO:0000256" key="3">
    <source>
        <dbReference type="ARBA" id="ARBA00022741"/>
    </source>
</evidence>
<dbReference type="GO" id="GO:0010606">
    <property type="term" value="P:positive regulation of cytoplasmic mRNA processing body assembly"/>
    <property type="evidence" value="ECO:0007669"/>
    <property type="project" value="UniProtKB-UniRule"/>
</dbReference>
<keyword evidence="3 6" id="KW-0547">Nucleotide-binding</keyword>
<comment type="domain">
    <text evidence="6">The pseudokinase domain, the coiled-coil (CC), and C-terminal knob domain (CK) form a structural unit (PKC) that forms an extensive high-affinity interaction surface for PAN2.</text>
</comment>
<reference evidence="10" key="1">
    <citation type="submission" date="2024-02" db="UniProtKB">
        <authorList>
            <consortium name="WormBaseParasite"/>
        </authorList>
    </citation>
    <scope>IDENTIFICATION</scope>
</reference>
<proteinExistence type="inferred from homology"/>
<dbReference type="Gene3D" id="1.20.5.5160">
    <property type="match status" value="1"/>
</dbReference>
<dbReference type="InterPro" id="IPR041332">
    <property type="entry name" value="Pan3_CK"/>
</dbReference>
<dbReference type="HAMAP" id="MF_03181">
    <property type="entry name" value="PAN3"/>
    <property type="match status" value="1"/>
</dbReference>
<comment type="caution">
    <text evidence="6">Lacks conserved residue(s) required for the propagation of feature annotation.</text>
</comment>
<dbReference type="AlphaFoldDB" id="A0AAF3EA09"/>
<evidence type="ECO:0000256" key="5">
    <source>
        <dbReference type="ARBA" id="ARBA00023054"/>
    </source>
</evidence>
<keyword evidence="5 6" id="KW-0175">Coiled coil</keyword>
<feature type="region of interest" description="Disordered" evidence="7">
    <location>
        <begin position="400"/>
        <end position="429"/>
    </location>
</feature>
<dbReference type="FunFam" id="1.10.287.3700:FF:000001">
    <property type="entry name" value="PAN2-PAN3 deadenylation complex subunit PAN3"/>
    <property type="match status" value="1"/>
</dbReference>
<feature type="compositionally biased region" description="Polar residues" evidence="7">
    <location>
        <begin position="617"/>
        <end position="630"/>
    </location>
</feature>
<sequence length="1128" mass="125340">MSSFDEVERRSKLIIPKSVNDGKVVKLKLKELKTQKEVRTVLPEEKYVEGLEKIIVKDFFPELPKLKAQSEYIEAMSRNDVAKMRELQLRFSTSRRTDRRTSPIGGRLRTSPIKRSDGNGSPSVFDPETPGPSQLGSERANSPAWNEQEGDNEALMDKKKKKAKKSALEGLSVDAYLNKFTSEDNASFEELTDLMDQREKIRNHWIYSNAERHNRELITRGAPMIENADMQLALKYDPEIQKEKPRELDNWTYTARNTVLFHPTGAAFTKEEMIERAAQNQRVINREATRFPEDLKNKPTEASMARAAFIQAQVQAGKVDVSGREAGVSNAALGILATPSPMPGIDDSPLMTWGEIDGTPFRLDASDLDPQLMGAPAFKIPDLPTRDVLAKSISDTIAQRYHDKRKNAMEQAERAHKTPKFGSSRHSDKLMKMSPAARALASNKLGIRLGSSEKLRKSFTPSPSPSRTPTSTPKSSVRHSISSSIRRKETPLRSSLDTGSITDNLLKIGETFSDVAGTQSTPEAHASDSQETQRARAKFWFYMSLHEAPYGEIPAGSRLHQYLGGGNSNRGNGHFQLPSQGSGASMQGLNVDVPAFVPRFAQMNLGAGENVDRNHSRSPFSQQRPFSSVISHEPSDTYGGPNQSSYYYGGPGEELEPDAEGGAQAMIQTNGVFQYNGPVPHIGKFRPRGATGGNNMTQFLAPELKLELLDRQLAIECKADPNIYPDLPQQIEHMRDLVPLERLPQPPFPPNQVSTVYKAVSVRDGTPYAIRRIHNFRPPNATGKPLHAAENWRKLVHVNIVQLREVVQTRGFGDNSLIFVSDYHPKALSLKQRHFAGAGGFLDSMNGARIGHHHPPAGIIVESLLWNYIVQLSSALRAIHASGLAARCLSLEKVLIHGKYKVLLSSCGVQDVLNPEGQTIQQLQNEDLVALGRLILCLATGKANLVGQNANQSLTYVAQHYSSDMRNLVNFLLSVGQAGAPRRSINEVMPMIGARFYAQLESAQLRNDILENELSKELENGRLFRLLCKLNTIIERPEAEMGQWSETGDRFLLKLFRDYIFHQVTDTGKPWMDMAHVVHTLNKLDAGVSEKIALVSRDSENVLIVSYADLKNCVQQAFNELTSASGRN</sequence>
<evidence type="ECO:0000256" key="7">
    <source>
        <dbReference type="SAM" id="MobiDB-lite"/>
    </source>
</evidence>
<evidence type="ECO:0000256" key="6">
    <source>
        <dbReference type="HAMAP-Rule" id="MF_03181"/>
    </source>
</evidence>
<accession>A0AAF3EA09</accession>
<comment type="domain">
    <text evidence="6">Contains a pseudokinase domain. The protein kinase domain is predicted to be catalytically inactive because some of the residues important for catalytic activity are substituted and it lacks the equivalent of the binding site for a peptide substrate. However, it has retained an ATP-binding site and ATP-binding is required for mRNA degradation, stimulating the activity of the PAN2 nuclease in vitro. The nucleotide-binding site is juxtaposed to the RNase active site of PAN2 in the complex and may actually bind nucleosides of a poly(A) RNA rather than ATP, feeding the poly(A)-tail to the active site of the deadenylase and thus increasing the efficiency with which this distributive enzyme degrades oligo(A) RNAs.</text>
</comment>
<feature type="coiled-coil region" evidence="6">
    <location>
        <begin position="994"/>
        <end position="1032"/>
    </location>
</feature>
<dbReference type="Pfam" id="PF09751">
    <property type="entry name" value="Es2"/>
    <property type="match status" value="1"/>
</dbReference>
<feature type="region of interest" description="Disordered" evidence="7">
    <location>
        <begin position="609"/>
        <end position="642"/>
    </location>
</feature>
<dbReference type="PANTHER" id="PTHR12272">
    <property type="entry name" value="DEADENYLATION COMPLEX SUBUNIT PAN3"/>
    <property type="match status" value="1"/>
</dbReference>
<evidence type="ECO:0000256" key="1">
    <source>
        <dbReference type="ARBA" id="ARBA00022490"/>
    </source>
</evidence>
<evidence type="ECO:0000256" key="2">
    <source>
        <dbReference type="ARBA" id="ARBA00022664"/>
    </source>
</evidence>
<dbReference type="WBParaSite" id="MBELARI_LOCUS10756">
    <property type="protein sequence ID" value="MBELARI_LOCUS10756"/>
    <property type="gene ID" value="MBELARI_LOCUS10756"/>
</dbReference>
<dbReference type="PANTHER" id="PTHR12272:SF11">
    <property type="entry name" value="PAN2-PAN3 DEADENYLATION COMPLEX SUBUNIT PAN3"/>
    <property type="match status" value="1"/>
</dbReference>
<dbReference type="GO" id="GO:0006397">
    <property type="term" value="P:mRNA processing"/>
    <property type="evidence" value="ECO:0007669"/>
    <property type="project" value="UniProtKB-KW"/>
</dbReference>
<comment type="subcellular location">
    <subcellularLocation>
        <location evidence="6">Cytoplasm</location>
        <location evidence="6">P-body</location>
    </subcellularLocation>
</comment>
<evidence type="ECO:0000256" key="4">
    <source>
        <dbReference type="ARBA" id="ARBA00022840"/>
    </source>
</evidence>
<dbReference type="GO" id="GO:0008143">
    <property type="term" value="F:poly(A) binding"/>
    <property type="evidence" value="ECO:0007669"/>
    <property type="project" value="TreeGrafter"/>
</dbReference>
<comment type="function">
    <text evidence="6">Regulatory subunit of the poly(A)-nuclease (PAN) deadenylation complex, one of two cytoplasmic mRNA deadenylases involved in general and miRNA-mediated mRNA turnover. PAN specifically shortens poly(A) tails of RNA and the activity is stimulated by poly(A)-binding protein (PABP). PAN deadenylation is followed by rapid degradation of the shortened mRNA tails by the CCR4-NOT complex. Deadenylated mRNAs are then degraded by two alternative mechanisms, namely exosome-mediated 3'-5' exonucleolytic degradation, or deadenlyation-dependent mRNA decaping and subsequent 5'-3' exonucleolytic degradation by XRN1. PAN3 acts as a positive regulator for PAN activity, recruiting the catalytic subunit PAN2 to mRNA via its interaction with RNA and PABP, and to miRNA targets via its interaction with GW182 family proteins.</text>
</comment>
<comment type="domain">
    <text evidence="6">The N-terminal zinc finger binds to poly(A) RNA.</text>
</comment>
<dbReference type="InterPro" id="IPR011009">
    <property type="entry name" value="Kinase-like_dom_sf"/>
</dbReference>
<dbReference type="GO" id="GO:0005524">
    <property type="term" value="F:ATP binding"/>
    <property type="evidence" value="ECO:0007669"/>
    <property type="project" value="UniProtKB-UniRule"/>
</dbReference>
<gene>
    <name evidence="6" type="primary">PAN3</name>
</gene>
<dbReference type="Gene3D" id="1.10.510.10">
    <property type="entry name" value="Transferase(Phosphotransferase) domain 1"/>
    <property type="match status" value="1"/>
</dbReference>
<feature type="binding site" evidence="6">
    <location>
        <begin position="822"/>
        <end position="829"/>
    </location>
    <ligand>
        <name>ATP</name>
        <dbReference type="ChEBI" id="CHEBI:30616"/>
    </ligand>
</feature>
<dbReference type="GO" id="GO:0031251">
    <property type="term" value="C:PAN complex"/>
    <property type="evidence" value="ECO:0007669"/>
    <property type="project" value="UniProtKB-UniRule"/>
</dbReference>